<dbReference type="InterPro" id="IPR010452">
    <property type="entry name" value="Isocitrate_DH_AceK"/>
</dbReference>
<accession>A0A934KAH4</accession>
<dbReference type="Pfam" id="PF20423">
    <property type="entry name" value="AceK_regulatory"/>
    <property type="match status" value="1"/>
</dbReference>
<keyword evidence="11" id="KW-1133">Transmembrane helix</keyword>
<dbReference type="EC" id="2.7.11.5" evidence="14"/>
<keyword evidence="1" id="KW-0329">Glyoxylate bypass</keyword>
<keyword evidence="8 14" id="KW-0378">Hydrolase</keyword>
<dbReference type="NCBIfam" id="NF002804">
    <property type="entry name" value="PRK02946.1"/>
    <property type="match status" value="1"/>
</dbReference>
<evidence type="ECO:0000256" key="1">
    <source>
        <dbReference type="ARBA" id="ARBA00022435"/>
    </source>
</evidence>
<dbReference type="GO" id="GO:0004721">
    <property type="term" value="F:phosphoprotein phosphatase activity"/>
    <property type="evidence" value="ECO:0007669"/>
    <property type="project" value="UniProtKB-KW"/>
</dbReference>
<comment type="caution">
    <text evidence="14">The sequence shown here is derived from an EMBL/GenBank/DDBJ whole genome shotgun (WGS) entry which is preliminary data.</text>
</comment>
<dbReference type="Proteomes" id="UP000620075">
    <property type="component" value="Unassembled WGS sequence"/>
</dbReference>
<dbReference type="HAMAP" id="MF_00747">
    <property type="entry name" value="AceK"/>
    <property type="match status" value="1"/>
</dbReference>
<dbReference type="GO" id="GO:0006097">
    <property type="term" value="P:glyoxylate cycle"/>
    <property type="evidence" value="ECO:0007669"/>
    <property type="project" value="UniProtKB-KW"/>
</dbReference>
<keyword evidence="9" id="KW-0067">ATP-binding</keyword>
<dbReference type="AlphaFoldDB" id="A0A934KAH4"/>
<feature type="domain" description="Isocitrate dehydrogenase kinase/phosphatase (AceK) kinase" evidence="12">
    <location>
        <begin position="318"/>
        <end position="571"/>
    </location>
</feature>
<dbReference type="EC" id="3.1.3.-" evidence="14"/>
<sequence length="579" mass="65213">MAEPTISLSASRLANIVANAVFSAFVIYAGAFEQITRRAQERFVERDWPGAATDASERLDLYTGAVDGAQRQVENMLAERSAERLVWAGMKAVYSGLIAGRQDWELAETFFNSVTRRVFATEGVDANIEFVDSDFAVPDEARGAALWRTYEGDECAAILRSLLTDLWFNCALADPERDVRRGGALLLEQVRSAGFGDLVRRAEVIRAPFFRRKGAYLIGRLTVGDRCLPFGLAFLNSAVGVTLDAVLTGEDDISIVFSFTRSHFFIDLGPPHQLVTLLKELMPKKPVAELYIALGHHKHGKTELYRDLLRHLATSDRRFERAPGTPGTVMLVFAMDGYDVVFKVIRDRFPVVKPVTPQQIRDKYRLVFHHDRAGRLVEAQEFEHLQFDSARFAPELLQEFRRDAERTVELEADRVVVHHAYLERRVTPLDWYLRQADPAAAAAAISDFGQAIKDLAASGIFPGELLPKNFGLTRHSRVVCYDYDELGLLSEFTFRPLPAAVDDQDELADEAWFGIGPRDLFPEEFGRFLGLTPEQRKALEVLHRNLYDVTFWQSTQALVRSAEIIDIFPYPASRRLPAG</sequence>
<keyword evidence="3" id="KW-0723">Serine/threonine-protein kinase</keyword>
<keyword evidence="5 14" id="KW-0808">Transferase</keyword>
<reference evidence="14 15" key="1">
    <citation type="submission" date="2020-10" db="EMBL/GenBank/DDBJ databases">
        <title>Ca. Dormibacterota MAGs.</title>
        <authorList>
            <person name="Montgomery K."/>
        </authorList>
    </citation>
    <scope>NUCLEOTIDE SEQUENCE [LARGE SCALE GENOMIC DNA]</scope>
    <source>
        <strain evidence="14">SC8811_S16_3</strain>
    </source>
</reference>
<keyword evidence="2" id="KW-0963">Cytoplasm</keyword>
<evidence type="ECO:0000259" key="13">
    <source>
        <dbReference type="Pfam" id="PF20423"/>
    </source>
</evidence>
<keyword evidence="11" id="KW-0812">Transmembrane</keyword>
<dbReference type="EMBL" id="JAEKNQ010000038">
    <property type="protein sequence ID" value="MBJ7603552.1"/>
    <property type="molecule type" value="Genomic_DNA"/>
</dbReference>
<evidence type="ECO:0000256" key="2">
    <source>
        <dbReference type="ARBA" id="ARBA00022490"/>
    </source>
</evidence>
<evidence type="ECO:0000256" key="10">
    <source>
        <dbReference type="ARBA" id="ARBA00022912"/>
    </source>
</evidence>
<gene>
    <name evidence="14" type="primary">aceK</name>
    <name evidence="14" type="ORF">JF888_10245</name>
</gene>
<dbReference type="InterPro" id="IPR046855">
    <property type="entry name" value="AceK_kinase"/>
</dbReference>
<keyword evidence="11" id="KW-0472">Membrane</keyword>
<keyword evidence="10" id="KW-0904">Protein phosphatase</keyword>
<organism evidence="14 15">
    <name type="scientific">Candidatus Dormiibacter inghamiae</name>
    <dbReference type="NCBI Taxonomy" id="3127013"/>
    <lineage>
        <taxon>Bacteria</taxon>
        <taxon>Bacillati</taxon>
        <taxon>Candidatus Dormiibacterota</taxon>
        <taxon>Candidatus Dormibacteria</taxon>
        <taxon>Candidatus Dormibacterales</taxon>
        <taxon>Candidatus Dormibacteraceae</taxon>
        <taxon>Candidatus Dormiibacter</taxon>
    </lineage>
</organism>
<proteinExistence type="inferred from homology"/>
<dbReference type="PANTHER" id="PTHR39559:SF1">
    <property type="entry name" value="ISOCITRATE DEHYDROGENASE KINASE_PHOSPHATASE"/>
    <property type="match status" value="1"/>
</dbReference>
<evidence type="ECO:0000256" key="6">
    <source>
        <dbReference type="ARBA" id="ARBA00022741"/>
    </source>
</evidence>
<evidence type="ECO:0000256" key="4">
    <source>
        <dbReference type="ARBA" id="ARBA00022532"/>
    </source>
</evidence>
<evidence type="ECO:0000256" key="5">
    <source>
        <dbReference type="ARBA" id="ARBA00022679"/>
    </source>
</evidence>
<evidence type="ECO:0000313" key="14">
    <source>
        <dbReference type="EMBL" id="MBJ7603552.1"/>
    </source>
</evidence>
<evidence type="ECO:0000256" key="11">
    <source>
        <dbReference type="SAM" id="Phobius"/>
    </source>
</evidence>
<dbReference type="GO" id="GO:0006006">
    <property type="term" value="P:glucose metabolic process"/>
    <property type="evidence" value="ECO:0007669"/>
    <property type="project" value="InterPro"/>
</dbReference>
<dbReference type="GO" id="GO:0006099">
    <property type="term" value="P:tricarboxylic acid cycle"/>
    <property type="evidence" value="ECO:0007669"/>
    <property type="project" value="UniProtKB-KW"/>
</dbReference>
<dbReference type="Pfam" id="PF06315">
    <property type="entry name" value="AceK_kinase"/>
    <property type="match status" value="1"/>
</dbReference>
<evidence type="ECO:0000313" key="15">
    <source>
        <dbReference type="Proteomes" id="UP000620075"/>
    </source>
</evidence>
<feature type="transmembrane region" description="Helical" evidence="11">
    <location>
        <begin position="12"/>
        <end position="32"/>
    </location>
</feature>
<keyword evidence="4" id="KW-0816">Tricarboxylic acid cycle</keyword>
<name>A0A934KAH4_9BACT</name>
<dbReference type="RefSeq" id="WP_338179766.1">
    <property type="nucleotide sequence ID" value="NZ_JAEKNQ010000038.1"/>
</dbReference>
<dbReference type="PANTHER" id="PTHR39559">
    <property type="match status" value="1"/>
</dbReference>
<evidence type="ECO:0000259" key="12">
    <source>
        <dbReference type="Pfam" id="PF06315"/>
    </source>
</evidence>
<dbReference type="PIRSF" id="PIRSF000719">
    <property type="entry name" value="AceK"/>
    <property type="match status" value="1"/>
</dbReference>
<dbReference type="GO" id="GO:0016208">
    <property type="term" value="F:AMP binding"/>
    <property type="evidence" value="ECO:0007669"/>
    <property type="project" value="TreeGrafter"/>
</dbReference>
<feature type="domain" description="Isocitrate dehydrogenase kinase/phosphatase (AceK) regulatory" evidence="13">
    <location>
        <begin position="18"/>
        <end position="316"/>
    </location>
</feature>
<keyword evidence="7 14" id="KW-0418">Kinase</keyword>
<evidence type="ECO:0000256" key="3">
    <source>
        <dbReference type="ARBA" id="ARBA00022527"/>
    </source>
</evidence>
<keyword evidence="6" id="KW-0547">Nucleotide-binding</keyword>
<dbReference type="GO" id="GO:0008772">
    <property type="term" value="F:[isocitrate dehydrogenase (NADP+)] kinase activity"/>
    <property type="evidence" value="ECO:0007669"/>
    <property type="project" value="UniProtKB-EC"/>
</dbReference>
<dbReference type="GO" id="GO:0004674">
    <property type="term" value="F:protein serine/threonine kinase activity"/>
    <property type="evidence" value="ECO:0007669"/>
    <property type="project" value="UniProtKB-KW"/>
</dbReference>
<dbReference type="InterPro" id="IPR046854">
    <property type="entry name" value="AceK_regulatory"/>
</dbReference>
<evidence type="ECO:0000256" key="9">
    <source>
        <dbReference type="ARBA" id="ARBA00022840"/>
    </source>
</evidence>
<dbReference type="GO" id="GO:0005524">
    <property type="term" value="F:ATP binding"/>
    <property type="evidence" value="ECO:0007669"/>
    <property type="project" value="UniProtKB-KW"/>
</dbReference>
<evidence type="ECO:0000256" key="8">
    <source>
        <dbReference type="ARBA" id="ARBA00022801"/>
    </source>
</evidence>
<protein>
    <submittedName>
        <fullName evidence="14">Bifunctional isocitrate dehydrogenase kinase/phosphatase</fullName>
        <ecNumber evidence="14">2.7.11.5</ecNumber>
        <ecNumber evidence="14">3.1.3.-</ecNumber>
    </submittedName>
</protein>
<evidence type="ECO:0000256" key="7">
    <source>
        <dbReference type="ARBA" id="ARBA00022777"/>
    </source>
</evidence>
<dbReference type="GO" id="GO:0005737">
    <property type="term" value="C:cytoplasm"/>
    <property type="evidence" value="ECO:0007669"/>
    <property type="project" value="InterPro"/>
</dbReference>